<keyword evidence="3" id="KW-0597">Phosphoprotein</keyword>
<dbReference type="Pfam" id="PF02879">
    <property type="entry name" value="PGM_PMM_II"/>
    <property type="match status" value="1"/>
</dbReference>
<dbReference type="InterPro" id="IPR016066">
    <property type="entry name" value="A-D-PHexomutase_CS"/>
</dbReference>
<evidence type="ECO:0000313" key="12">
    <source>
        <dbReference type="EMBL" id="PIW19340.1"/>
    </source>
</evidence>
<evidence type="ECO:0000313" key="13">
    <source>
        <dbReference type="Proteomes" id="UP000231019"/>
    </source>
</evidence>
<dbReference type="Gene3D" id="3.40.120.10">
    <property type="entry name" value="Alpha-D-Glucose-1,6-Bisphosphate, subunit A, domain 3"/>
    <property type="match status" value="3"/>
</dbReference>
<dbReference type="EMBL" id="PFFQ01000004">
    <property type="protein sequence ID" value="PIW19340.1"/>
    <property type="molecule type" value="Genomic_DNA"/>
</dbReference>
<organism evidence="12 13">
    <name type="scientific">bacterium (Candidatus Blackallbacteria) CG17_big_fil_post_rev_8_21_14_2_50_48_46</name>
    <dbReference type="NCBI Taxonomy" id="2014261"/>
    <lineage>
        <taxon>Bacteria</taxon>
        <taxon>Candidatus Blackallbacteria</taxon>
    </lineage>
</organism>
<accession>A0A2M7GB19</accession>
<dbReference type="PROSITE" id="PS00710">
    <property type="entry name" value="PGM_PMM"/>
    <property type="match status" value="1"/>
</dbReference>
<dbReference type="Pfam" id="PF02880">
    <property type="entry name" value="PGM_PMM_III"/>
    <property type="match status" value="1"/>
</dbReference>
<evidence type="ECO:0000256" key="6">
    <source>
        <dbReference type="ARBA" id="ARBA00023235"/>
    </source>
</evidence>
<keyword evidence="5 7" id="KW-0460">Magnesium</keyword>
<evidence type="ECO:0000256" key="7">
    <source>
        <dbReference type="RuleBase" id="RU004326"/>
    </source>
</evidence>
<comment type="caution">
    <text evidence="12">The sequence shown here is derived from an EMBL/GenBank/DDBJ whole genome shotgun (WGS) entry which is preliminary data.</text>
</comment>
<dbReference type="Proteomes" id="UP000231019">
    <property type="component" value="Unassembled WGS sequence"/>
</dbReference>
<dbReference type="PANTHER" id="PTHR43771:SF1">
    <property type="entry name" value="PHOSPHOMANNOMUTASE"/>
    <property type="match status" value="1"/>
</dbReference>
<feature type="domain" description="Alpha-D-phosphohexomutase alpha/beta/alpha" evidence="11">
    <location>
        <begin position="255"/>
        <end position="363"/>
    </location>
</feature>
<evidence type="ECO:0000259" key="10">
    <source>
        <dbReference type="Pfam" id="PF02879"/>
    </source>
</evidence>
<keyword evidence="4 7" id="KW-0479">Metal-binding</keyword>
<dbReference type="AlphaFoldDB" id="A0A2M7GB19"/>
<feature type="domain" description="Alpha-D-phosphohexomutase alpha/beta/alpha" evidence="9">
    <location>
        <begin position="4"/>
        <end position="133"/>
    </location>
</feature>
<sequence length="448" mass="49572">MGSIFKAYDIRGVYPSEINEEIAYQVGRAFVDYLKVDNVVVGQDMRTSSPSIFEALTRGLTEQGASVYDIGMSTTDMFYFAVEHLEASAGIMITASHNPGKYNGLKMVRKHAVPIGGESGIKDIEALYHAGNFQAAEKAGVVLKKEGILDEYVQFIHGKVHLDKIKPLRVVMDAGNGMAGIVAPKMFANTPIEVIPMFFEPDGNFPNHEANPLLEENRQDLIAKVKETGADFGVGFDGDSDRAFFVDNHGKFIDNDFMTGLLGQHLLKTNPGATVFYDVRCSRYVKKAIESAGGKAYMWKVGHAFMKSKMKEVPGSIMGGEVSGHFYFKFSDEMYADNSSLPVFLTAEIISTANQPLSEILSERNNYFISGEINSTVADADAVVENIKNLYRSKGEVVEIDGMSIIGDTWWFNLRKSNTEPLLRLNCEADSQVNMETLRDELLAIIRQ</sequence>
<dbReference type="Pfam" id="PF02878">
    <property type="entry name" value="PGM_PMM_I"/>
    <property type="match status" value="1"/>
</dbReference>
<dbReference type="CDD" id="cd03089">
    <property type="entry name" value="PMM_PGM"/>
    <property type="match status" value="1"/>
</dbReference>
<dbReference type="InterPro" id="IPR005841">
    <property type="entry name" value="Alpha-D-phosphohexomutase_SF"/>
</dbReference>
<dbReference type="GO" id="GO:0005975">
    <property type="term" value="P:carbohydrate metabolic process"/>
    <property type="evidence" value="ECO:0007669"/>
    <property type="project" value="InterPro"/>
</dbReference>
<dbReference type="PANTHER" id="PTHR43771">
    <property type="entry name" value="PHOSPHOMANNOMUTASE"/>
    <property type="match status" value="1"/>
</dbReference>
<dbReference type="SUPFAM" id="SSF53738">
    <property type="entry name" value="Phosphoglucomutase, first 3 domains"/>
    <property type="match status" value="3"/>
</dbReference>
<name>A0A2M7GB19_9BACT</name>
<dbReference type="Pfam" id="PF00408">
    <property type="entry name" value="PGM_PMM_IV"/>
    <property type="match status" value="1"/>
</dbReference>
<evidence type="ECO:0000256" key="5">
    <source>
        <dbReference type="ARBA" id="ARBA00022842"/>
    </source>
</evidence>
<proteinExistence type="inferred from homology"/>
<dbReference type="InterPro" id="IPR005844">
    <property type="entry name" value="A-D-PHexomutase_a/b/a-I"/>
</dbReference>
<dbReference type="InterPro" id="IPR005846">
    <property type="entry name" value="A-D-PHexomutase_a/b/a-III"/>
</dbReference>
<dbReference type="PRINTS" id="PR00509">
    <property type="entry name" value="PGMPMM"/>
</dbReference>
<evidence type="ECO:0000256" key="4">
    <source>
        <dbReference type="ARBA" id="ARBA00022723"/>
    </source>
</evidence>
<dbReference type="InterPro" id="IPR036900">
    <property type="entry name" value="A-D-PHexomutase_C_sf"/>
</dbReference>
<dbReference type="Gene3D" id="3.30.310.50">
    <property type="entry name" value="Alpha-D-phosphohexomutase, C-terminal domain"/>
    <property type="match status" value="1"/>
</dbReference>
<dbReference type="SUPFAM" id="SSF55957">
    <property type="entry name" value="Phosphoglucomutase, C-terminal domain"/>
    <property type="match status" value="1"/>
</dbReference>
<dbReference type="InterPro" id="IPR005845">
    <property type="entry name" value="A-D-PHexomutase_a/b/a-II"/>
</dbReference>
<reference evidence="12 13" key="1">
    <citation type="submission" date="2017-09" db="EMBL/GenBank/DDBJ databases">
        <title>Depth-based differentiation of microbial function through sediment-hosted aquifers and enrichment of novel symbionts in the deep terrestrial subsurface.</title>
        <authorList>
            <person name="Probst A.J."/>
            <person name="Ladd B."/>
            <person name="Jarett J.K."/>
            <person name="Geller-Mcgrath D.E."/>
            <person name="Sieber C.M."/>
            <person name="Emerson J.B."/>
            <person name="Anantharaman K."/>
            <person name="Thomas B.C."/>
            <person name="Malmstrom R."/>
            <person name="Stieglmeier M."/>
            <person name="Klingl A."/>
            <person name="Woyke T."/>
            <person name="Ryan C.M."/>
            <person name="Banfield J.F."/>
        </authorList>
    </citation>
    <scope>NUCLEOTIDE SEQUENCE [LARGE SCALE GENOMIC DNA]</scope>
    <source>
        <strain evidence="12">CG17_big_fil_post_rev_8_21_14_2_50_48_46</strain>
    </source>
</reference>
<dbReference type="GO" id="GO:0016868">
    <property type="term" value="F:intramolecular phosphotransferase activity"/>
    <property type="evidence" value="ECO:0007669"/>
    <property type="project" value="InterPro"/>
</dbReference>
<dbReference type="InterPro" id="IPR005843">
    <property type="entry name" value="A-D-PHexomutase_C"/>
</dbReference>
<evidence type="ECO:0000256" key="3">
    <source>
        <dbReference type="ARBA" id="ARBA00022553"/>
    </source>
</evidence>
<evidence type="ECO:0000259" key="9">
    <source>
        <dbReference type="Pfam" id="PF02878"/>
    </source>
</evidence>
<dbReference type="InterPro" id="IPR016055">
    <property type="entry name" value="A-D-PHexomutase_a/b/a-I/II/III"/>
</dbReference>
<evidence type="ECO:0000256" key="1">
    <source>
        <dbReference type="ARBA" id="ARBA00001946"/>
    </source>
</evidence>
<protein>
    <submittedName>
        <fullName evidence="12">Phosphomannomutase/phosphoglucomutase</fullName>
    </submittedName>
</protein>
<evidence type="ECO:0000256" key="2">
    <source>
        <dbReference type="ARBA" id="ARBA00010231"/>
    </source>
</evidence>
<comment type="similarity">
    <text evidence="2 7">Belongs to the phosphohexose mutase family.</text>
</comment>
<evidence type="ECO:0000259" key="11">
    <source>
        <dbReference type="Pfam" id="PF02880"/>
    </source>
</evidence>
<feature type="domain" description="Alpha-D-phosphohexomutase alpha/beta/alpha" evidence="10">
    <location>
        <begin position="150"/>
        <end position="250"/>
    </location>
</feature>
<keyword evidence="6" id="KW-0413">Isomerase</keyword>
<gene>
    <name evidence="12" type="primary">manB</name>
    <name evidence="12" type="ORF">COW36_00435</name>
</gene>
<dbReference type="GO" id="GO:0000287">
    <property type="term" value="F:magnesium ion binding"/>
    <property type="evidence" value="ECO:0007669"/>
    <property type="project" value="InterPro"/>
</dbReference>
<feature type="domain" description="Alpha-D-phosphohexomutase C-terminal" evidence="8">
    <location>
        <begin position="372"/>
        <end position="443"/>
    </location>
</feature>
<comment type="cofactor">
    <cofactor evidence="1">
        <name>Mg(2+)</name>
        <dbReference type="ChEBI" id="CHEBI:18420"/>
    </cofactor>
</comment>
<evidence type="ECO:0000259" key="8">
    <source>
        <dbReference type="Pfam" id="PF00408"/>
    </source>
</evidence>